<organism evidence="1 2">
    <name type="scientific">Rubus argutus</name>
    <name type="common">Southern blackberry</name>
    <dbReference type="NCBI Taxonomy" id="59490"/>
    <lineage>
        <taxon>Eukaryota</taxon>
        <taxon>Viridiplantae</taxon>
        <taxon>Streptophyta</taxon>
        <taxon>Embryophyta</taxon>
        <taxon>Tracheophyta</taxon>
        <taxon>Spermatophyta</taxon>
        <taxon>Magnoliopsida</taxon>
        <taxon>eudicotyledons</taxon>
        <taxon>Gunneridae</taxon>
        <taxon>Pentapetalae</taxon>
        <taxon>rosids</taxon>
        <taxon>fabids</taxon>
        <taxon>Rosales</taxon>
        <taxon>Rosaceae</taxon>
        <taxon>Rosoideae</taxon>
        <taxon>Rosoideae incertae sedis</taxon>
        <taxon>Rubus</taxon>
    </lineage>
</organism>
<evidence type="ECO:0000313" key="1">
    <source>
        <dbReference type="EMBL" id="KAK9928498.1"/>
    </source>
</evidence>
<name>A0AAW1WXR1_RUBAR</name>
<gene>
    <name evidence="1" type="ORF">M0R45_025631</name>
</gene>
<evidence type="ECO:0000313" key="2">
    <source>
        <dbReference type="Proteomes" id="UP001457282"/>
    </source>
</evidence>
<accession>A0AAW1WXR1</accession>
<reference evidence="1 2" key="1">
    <citation type="journal article" date="2023" name="G3 (Bethesda)">
        <title>A chromosome-length genome assembly and annotation of blackberry (Rubus argutus, cv. 'Hillquist').</title>
        <authorList>
            <person name="Bruna T."/>
            <person name="Aryal R."/>
            <person name="Dudchenko O."/>
            <person name="Sargent D.J."/>
            <person name="Mead D."/>
            <person name="Buti M."/>
            <person name="Cavallini A."/>
            <person name="Hytonen T."/>
            <person name="Andres J."/>
            <person name="Pham M."/>
            <person name="Weisz D."/>
            <person name="Mascagni F."/>
            <person name="Usai G."/>
            <person name="Natali L."/>
            <person name="Bassil N."/>
            <person name="Fernandez G.E."/>
            <person name="Lomsadze A."/>
            <person name="Armour M."/>
            <person name="Olukolu B."/>
            <person name="Poorten T."/>
            <person name="Britton C."/>
            <person name="Davik J."/>
            <person name="Ashrafi H."/>
            <person name="Aiden E.L."/>
            <person name="Borodovsky M."/>
            <person name="Worthington M."/>
        </authorList>
    </citation>
    <scope>NUCLEOTIDE SEQUENCE [LARGE SCALE GENOMIC DNA]</scope>
    <source>
        <strain evidence="1">PI 553951</strain>
    </source>
</reference>
<sequence>MPVVDALRDLALAAAVCGGRSNRFWVDEEMPRIDCGGAGLATERVTVAGEAVEQVDGTSAAEQVGMPD</sequence>
<protein>
    <submittedName>
        <fullName evidence="1">Uncharacterized protein</fullName>
    </submittedName>
</protein>
<dbReference type="EMBL" id="JBEDUW010000005">
    <property type="protein sequence ID" value="KAK9928498.1"/>
    <property type="molecule type" value="Genomic_DNA"/>
</dbReference>
<dbReference type="Proteomes" id="UP001457282">
    <property type="component" value="Unassembled WGS sequence"/>
</dbReference>
<proteinExistence type="predicted"/>
<dbReference type="AlphaFoldDB" id="A0AAW1WXR1"/>
<comment type="caution">
    <text evidence="1">The sequence shown here is derived from an EMBL/GenBank/DDBJ whole genome shotgun (WGS) entry which is preliminary data.</text>
</comment>
<keyword evidence="2" id="KW-1185">Reference proteome</keyword>